<feature type="domain" description="Beta-lactamase-related" evidence="3">
    <location>
        <begin position="12"/>
        <end position="344"/>
    </location>
</feature>
<dbReference type="PANTHER" id="PTHR46825:SF9">
    <property type="entry name" value="BETA-LACTAMASE-RELATED DOMAIN-CONTAINING PROTEIN"/>
    <property type="match status" value="1"/>
</dbReference>
<evidence type="ECO:0000256" key="1">
    <source>
        <dbReference type="ARBA" id="ARBA00038215"/>
    </source>
</evidence>
<evidence type="ECO:0000313" key="5">
    <source>
        <dbReference type="EMBL" id="KEQ75228.1"/>
    </source>
</evidence>
<dbReference type="GeneID" id="25409464"/>
<dbReference type="InterPro" id="IPR021860">
    <property type="entry name" value="Peptidase_S12_Pab87-rel_C"/>
</dbReference>
<reference evidence="5 6" key="1">
    <citation type="journal article" date="2014" name="BMC Genomics">
        <title>Genome sequencing of four Aureobasidium pullulans varieties: biotechnological potential, stress tolerance, and description of new species.</title>
        <authorList>
            <person name="Gostin Ar C."/>
            <person name="Ohm R.A."/>
            <person name="Kogej T."/>
            <person name="Sonjak S."/>
            <person name="Turk M."/>
            <person name="Zajc J."/>
            <person name="Zalar P."/>
            <person name="Grube M."/>
            <person name="Sun H."/>
            <person name="Han J."/>
            <person name="Sharma A."/>
            <person name="Chiniquy J."/>
            <person name="Ngan C.Y."/>
            <person name="Lipzen A."/>
            <person name="Barry K."/>
            <person name="Grigoriev I.V."/>
            <person name="Gunde-Cimerman N."/>
        </authorList>
    </citation>
    <scope>NUCLEOTIDE SEQUENCE [LARGE SCALE GENOMIC DNA]</scope>
    <source>
        <strain evidence="5 6">CBS 147.97</strain>
    </source>
</reference>
<dbReference type="RefSeq" id="XP_013429426.1">
    <property type="nucleotide sequence ID" value="XM_013573972.1"/>
</dbReference>
<keyword evidence="6" id="KW-1185">Reference proteome</keyword>
<dbReference type="Proteomes" id="UP000027730">
    <property type="component" value="Unassembled WGS sequence"/>
</dbReference>
<dbReference type="AlphaFoldDB" id="A0A074WQ19"/>
<feature type="domain" description="Peptidase S12 Pab87-related C-terminal" evidence="4">
    <location>
        <begin position="402"/>
        <end position="496"/>
    </location>
</feature>
<protein>
    <submittedName>
        <fullName evidence="5">Beta-lactamase/transpeptidase-like protein</fullName>
    </submittedName>
</protein>
<sequence>MVEWVTTPAFTERVNTLMRDFHIPGLSVAVLDGDTVHTRCFGHASIESDTSVDANTIFDIASCSKALTGVAMGILVDNHPKLSKLSWKTPVVELIGDGFVMHRVEDNDEVTVENLLSHTSGFSGRHDMSVLGINAAHPDNVRSVTRNLRHLPSTARPGEKYQYSNIMYAVATHIIETLSGHTFSSFLHENIFKPLSMDTTFLQPSEVYAADLASRFATPFYHENDTYHQATHQEVPEFQGAGSIQTTPSDYIKFIAAMLHHNKSPITQTIYDGVTRPRVMRNSKHSLDDFNPTSSAVAYALGWDIKYRSSQQIVSHDGVITGYGSSMFFLPDRRFGAVFIGNSSAAFGVCQILQSEIIDEFLSTPKEQRFDLSRGQLERQVAQEERKMKKLTRNRERRKQARGTLEVPAEKYCGTFFNAAYRGVTIEMQDGDLYIDAADRSEPFDMVLEHVKDNREFRGYITADDGRGEDGIAVEVRLDEKDDVVAVGFNWDPELGSKYFFWHERTAS</sequence>
<gene>
    <name evidence="5" type="ORF">M436DRAFT_40898</name>
</gene>
<dbReference type="Gene3D" id="3.40.710.10">
    <property type="entry name" value="DD-peptidase/beta-lactamase superfamily"/>
    <property type="match status" value="1"/>
</dbReference>
<keyword evidence="2" id="KW-0175">Coiled coil</keyword>
<dbReference type="InterPro" id="IPR001466">
    <property type="entry name" value="Beta-lactam-related"/>
</dbReference>
<dbReference type="InterPro" id="IPR012338">
    <property type="entry name" value="Beta-lactam/transpept-like"/>
</dbReference>
<dbReference type="PANTHER" id="PTHR46825">
    <property type="entry name" value="D-ALANYL-D-ALANINE-CARBOXYPEPTIDASE/ENDOPEPTIDASE AMPH"/>
    <property type="match status" value="1"/>
</dbReference>
<evidence type="ECO:0000256" key="2">
    <source>
        <dbReference type="SAM" id="Coils"/>
    </source>
</evidence>
<dbReference type="Pfam" id="PF11954">
    <property type="entry name" value="DUF3471"/>
    <property type="match status" value="1"/>
</dbReference>
<evidence type="ECO:0000313" key="6">
    <source>
        <dbReference type="Proteomes" id="UP000027730"/>
    </source>
</evidence>
<dbReference type="STRING" id="1043004.A0A074WQ19"/>
<evidence type="ECO:0000259" key="3">
    <source>
        <dbReference type="Pfam" id="PF00144"/>
    </source>
</evidence>
<dbReference type="OrthoDB" id="5946976at2759"/>
<feature type="coiled-coil region" evidence="2">
    <location>
        <begin position="374"/>
        <end position="401"/>
    </location>
</feature>
<comment type="similarity">
    <text evidence="1">Belongs to the peptidase S12 family.</text>
</comment>
<dbReference type="EMBL" id="KL584705">
    <property type="protein sequence ID" value="KEQ75228.1"/>
    <property type="molecule type" value="Genomic_DNA"/>
</dbReference>
<organism evidence="5 6">
    <name type="scientific">Aureobasidium namibiae CBS 147.97</name>
    <dbReference type="NCBI Taxonomy" id="1043004"/>
    <lineage>
        <taxon>Eukaryota</taxon>
        <taxon>Fungi</taxon>
        <taxon>Dikarya</taxon>
        <taxon>Ascomycota</taxon>
        <taxon>Pezizomycotina</taxon>
        <taxon>Dothideomycetes</taxon>
        <taxon>Dothideomycetidae</taxon>
        <taxon>Dothideales</taxon>
        <taxon>Saccotheciaceae</taxon>
        <taxon>Aureobasidium</taxon>
    </lineage>
</organism>
<name>A0A074WQ19_9PEZI</name>
<dbReference type="InterPro" id="IPR050491">
    <property type="entry name" value="AmpC-like"/>
</dbReference>
<accession>A0A074WQ19</accession>
<dbReference type="Pfam" id="PF00144">
    <property type="entry name" value="Beta-lactamase"/>
    <property type="match status" value="1"/>
</dbReference>
<proteinExistence type="inferred from homology"/>
<dbReference type="HOGENOM" id="CLU_020027_14_1_1"/>
<dbReference type="SUPFAM" id="SSF56601">
    <property type="entry name" value="beta-lactamase/transpeptidase-like"/>
    <property type="match status" value="1"/>
</dbReference>
<evidence type="ECO:0000259" key="4">
    <source>
        <dbReference type="Pfam" id="PF11954"/>
    </source>
</evidence>